<dbReference type="Proteomes" id="UP001374535">
    <property type="component" value="Chromosome 2"/>
</dbReference>
<proteinExistence type="predicted"/>
<organism evidence="1 2">
    <name type="scientific">Vigna mungo</name>
    <name type="common">Black gram</name>
    <name type="synonym">Phaseolus mungo</name>
    <dbReference type="NCBI Taxonomy" id="3915"/>
    <lineage>
        <taxon>Eukaryota</taxon>
        <taxon>Viridiplantae</taxon>
        <taxon>Streptophyta</taxon>
        <taxon>Embryophyta</taxon>
        <taxon>Tracheophyta</taxon>
        <taxon>Spermatophyta</taxon>
        <taxon>Magnoliopsida</taxon>
        <taxon>eudicotyledons</taxon>
        <taxon>Gunneridae</taxon>
        <taxon>Pentapetalae</taxon>
        <taxon>rosids</taxon>
        <taxon>fabids</taxon>
        <taxon>Fabales</taxon>
        <taxon>Fabaceae</taxon>
        <taxon>Papilionoideae</taxon>
        <taxon>50 kb inversion clade</taxon>
        <taxon>NPAAA clade</taxon>
        <taxon>indigoferoid/millettioid clade</taxon>
        <taxon>Phaseoleae</taxon>
        <taxon>Vigna</taxon>
    </lineage>
</organism>
<keyword evidence="2" id="KW-1185">Reference proteome</keyword>
<gene>
    <name evidence="1" type="ORF">V8G54_006832</name>
</gene>
<dbReference type="EMBL" id="CP144699">
    <property type="protein sequence ID" value="WVZ19510.1"/>
    <property type="molecule type" value="Genomic_DNA"/>
</dbReference>
<reference evidence="1 2" key="1">
    <citation type="journal article" date="2023" name="Life. Sci Alliance">
        <title>Evolutionary insights into 3D genome organization and epigenetic landscape of Vigna mungo.</title>
        <authorList>
            <person name="Junaid A."/>
            <person name="Singh B."/>
            <person name="Bhatia S."/>
        </authorList>
    </citation>
    <scope>NUCLEOTIDE SEQUENCE [LARGE SCALE GENOMIC DNA]</scope>
    <source>
        <strain evidence="1">Urdbean</strain>
    </source>
</reference>
<evidence type="ECO:0000313" key="1">
    <source>
        <dbReference type="EMBL" id="WVZ19510.1"/>
    </source>
</evidence>
<name>A0AAQ3P261_VIGMU</name>
<evidence type="ECO:0000313" key="2">
    <source>
        <dbReference type="Proteomes" id="UP001374535"/>
    </source>
</evidence>
<sequence>ASSNESPVKHAEYSEGILNCSRSLSSSSIRDLLFTFCISNLLLRVSIDSISSLMCRSFTLNMANHSFMSSRLFVADSSPCNTSSIKGSLSKMACTFAASRAWSSLFNLSENASASPTPMI</sequence>
<accession>A0AAQ3P261</accession>
<dbReference type="AlphaFoldDB" id="A0AAQ3P261"/>
<feature type="non-terminal residue" evidence="1">
    <location>
        <position position="1"/>
    </location>
</feature>
<protein>
    <submittedName>
        <fullName evidence="1">Uncharacterized protein</fullName>
    </submittedName>
</protein>